<dbReference type="CDD" id="cd12148">
    <property type="entry name" value="fungal_TF_MHR"/>
    <property type="match status" value="1"/>
</dbReference>
<evidence type="ECO:0000256" key="2">
    <source>
        <dbReference type="ARBA" id="ARBA00008335"/>
    </source>
</evidence>
<feature type="region of interest" description="Disordered" evidence="7">
    <location>
        <begin position="1192"/>
        <end position="1316"/>
    </location>
</feature>
<dbReference type="PANTHER" id="PTHR23502">
    <property type="entry name" value="MAJOR FACILITATOR SUPERFAMILY"/>
    <property type="match status" value="1"/>
</dbReference>
<feature type="transmembrane region" description="Helical" evidence="8">
    <location>
        <begin position="178"/>
        <end position="197"/>
    </location>
</feature>
<comment type="similarity">
    <text evidence="2">Belongs to the major facilitator superfamily.</text>
</comment>
<dbReference type="VEuPathDB" id="FungiDB:PMAA_073540"/>
<dbReference type="Gene3D" id="1.20.1250.20">
    <property type="entry name" value="MFS general substrate transporter like domains"/>
    <property type="match status" value="1"/>
</dbReference>
<evidence type="ECO:0000256" key="1">
    <source>
        <dbReference type="ARBA" id="ARBA00004651"/>
    </source>
</evidence>
<evidence type="ECO:0000313" key="10">
    <source>
        <dbReference type="EMBL" id="EEA26278.1"/>
    </source>
</evidence>
<evidence type="ECO:0000256" key="3">
    <source>
        <dbReference type="ARBA" id="ARBA00022692"/>
    </source>
</evidence>
<evidence type="ECO:0000256" key="7">
    <source>
        <dbReference type="SAM" id="MobiDB-lite"/>
    </source>
</evidence>
<sequence>MQSLLQYRRFGKALEAQLGRSKNKVSQSRQQRRDEIEGEDIPTTEEKDLEQGLHNNEDAVAHVHDPELRAHDGPDIITPDSIDASPSQSGHESTGDGRITRDETERTVIPEDEDLNDLRVVPTHRTTGTTLGRAITGIEIRPRTTREGGPELGNVFVVSWESEKDPINPYNWALSRRIICTFTISLISSVVGFASAIDSTIIPQAAAEFGVGEIIEALASGLFLIGFGAGALVAGPFSETLGRNPVYITTIALYMLFLVGAGASPNIGSQLVCRFFAGMFGATPLVCAGGSLSDIWTPQERVFAFPLFACSSFLGPLLAPIVGDWIGQSSTLSWRWTEWVTLIASGVILTIVVLTQPETYAPVLLGWKAKQLRQITGDKRYRGAIELRKTPLIVRLRRVLYRPFLMFIQEPILILFGLYLTMVYIVLFTFLTGYTYIFTGIYGLSTGMTRVCFVGQMVGILSCSLLIPLNMHLRKRDIARAKAIGPNVKVAPESRLYWAMIGGPAVPISLFWMGWTAHPNISIWSPLLASVLFGFGIICVFITTYQYLMDTYEIYAASALASVTFLRYTISGAFIEISIPFYENMGVACTLTILGSLSGVLVAIPYMFCQYGPAIRKRSRFVPETIALELRKERNTPARIAGRKLAVQERDLHALLVRDLTKLVAIMMQPVYQHVRQDNVPAKLWQPTSDHTDAETRSGTRLVTDSERASLRNQGAVTGVRACQSIELPSSTGSEPLPPKHVILEIIDLYFQFCHRQPLWLFEREELSSPDEMAEELVFSLLALTARFSTTYFEAHSHKETAQRYGEVSREHIMFRIARGAVQMSTIQSLCLLAFANFTEKETYLAWFHLNLATSLANMADMNIEAQKESFGPIQESRRKVFYSIYILNQTYAPRSMLLNMLEDIESPKYVEPKRDLNQESGELPPLNPRDSITITQVDGAEYAGIWTYVVQQSSLWREVRGYIAQCADGNPKPPWSPESGYAVIGAHLMDLETRFPTHHRYDAVRFLDRSTAELQQNRDYWSPWLRIQFVYHAIHSMLNHPFLYSSRPHPSVQMSVPNTFWKTSSELALLHSTWTVRLIDIVWEKDYRVSDPFLGYCAAIAATIHVYYCRASDIRVRTSAQSKLGKCMRFVDELGTVWPNCQLIYDRLDSLVQSALKSESQKESEISVRRTVSINTGLMWDILDHTCAKNTSPGSSGRGLFDPNFVRDKSPSRTRPGKRAKRDTNEHSESSDDEDVVETQIFHLPNPAANVDTSNGGQEFPPYSSTATRRTRSQNNVNQHTATNAERSTHSAPAAERPLVSQLQGQQQAQQNPASVTWPVDDIWMSASMMDVSHDPFFQFQDHDIPWTGSWDVGNL</sequence>
<feature type="compositionally biased region" description="Low complexity" evidence="7">
    <location>
        <begin position="1303"/>
        <end position="1312"/>
    </location>
</feature>
<dbReference type="Proteomes" id="UP000001294">
    <property type="component" value="Unassembled WGS sequence"/>
</dbReference>
<feature type="transmembrane region" description="Helical" evidence="8">
    <location>
        <begin position="275"/>
        <end position="296"/>
    </location>
</feature>
<feature type="transmembrane region" description="Helical" evidence="8">
    <location>
        <begin position="303"/>
        <end position="322"/>
    </location>
</feature>
<name>B6QAI2_TALMQ</name>
<feature type="transmembrane region" description="Helical" evidence="8">
    <location>
        <begin position="451"/>
        <end position="469"/>
    </location>
</feature>
<feature type="transmembrane region" description="Helical" evidence="8">
    <location>
        <begin position="217"/>
        <end position="234"/>
    </location>
</feature>
<feature type="compositionally biased region" description="Polar residues" evidence="7">
    <location>
        <begin position="1252"/>
        <end position="1287"/>
    </location>
</feature>
<gene>
    <name evidence="10" type="ORF">PMAA_073540</name>
</gene>
<dbReference type="InterPro" id="IPR020846">
    <property type="entry name" value="MFS_dom"/>
</dbReference>
<comment type="subcellular location">
    <subcellularLocation>
        <location evidence="1">Cell membrane</location>
        <topology evidence="1">Multi-pass membrane protein</topology>
    </subcellularLocation>
</comment>
<dbReference type="PANTHER" id="PTHR23502:SF47">
    <property type="entry name" value="MAJOR FACILITATOR SUPERFAMILY (MFS) PROFILE DOMAIN-CONTAINING PROTEIN-RELATED"/>
    <property type="match status" value="1"/>
</dbReference>
<feature type="compositionally biased region" description="Basic and acidic residues" evidence="7">
    <location>
        <begin position="93"/>
        <end position="105"/>
    </location>
</feature>
<dbReference type="GO" id="GO:0003677">
    <property type="term" value="F:DNA binding"/>
    <property type="evidence" value="ECO:0007669"/>
    <property type="project" value="InterPro"/>
</dbReference>
<feature type="transmembrane region" description="Helical" evidence="8">
    <location>
        <begin position="342"/>
        <end position="365"/>
    </location>
</feature>
<feature type="domain" description="Major facilitator superfamily (MFS) profile" evidence="9">
    <location>
        <begin position="180"/>
        <end position="613"/>
    </location>
</feature>
<keyword evidence="4 8" id="KW-1133">Transmembrane helix</keyword>
<feature type="compositionally biased region" description="Basic and acidic residues" evidence="7">
    <location>
        <begin position="44"/>
        <end position="74"/>
    </location>
</feature>
<dbReference type="SUPFAM" id="SSF103473">
    <property type="entry name" value="MFS general substrate transporter"/>
    <property type="match status" value="1"/>
</dbReference>
<dbReference type="InterPro" id="IPR011701">
    <property type="entry name" value="MFS"/>
</dbReference>
<feature type="region of interest" description="Disordered" evidence="7">
    <location>
        <begin position="15"/>
        <end position="105"/>
    </location>
</feature>
<feature type="transmembrane region" description="Helical" evidence="8">
    <location>
        <begin position="246"/>
        <end position="263"/>
    </location>
</feature>
<dbReference type="InterPro" id="IPR007219">
    <property type="entry name" value="XnlR_reg_dom"/>
</dbReference>
<evidence type="ECO:0000256" key="5">
    <source>
        <dbReference type="ARBA" id="ARBA00023136"/>
    </source>
</evidence>
<dbReference type="Pfam" id="PF07690">
    <property type="entry name" value="MFS_1"/>
    <property type="match status" value="1"/>
</dbReference>
<dbReference type="OrthoDB" id="426882at2759"/>
<feature type="transmembrane region" description="Helical" evidence="8">
    <location>
        <begin position="587"/>
        <end position="608"/>
    </location>
</feature>
<keyword evidence="11" id="KW-1185">Reference proteome</keyword>
<evidence type="ECO:0000256" key="8">
    <source>
        <dbReference type="SAM" id="Phobius"/>
    </source>
</evidence>
<keyword evidence="6" id="KW-0539">Nucleus</keyword>
<protein>
    <submittedName>
        <fullName evidence="10">C6 transcription factor, putative</fullName>
    </submittedName>
</protein>
<feature type="transmembrane region" description="Helical" evidence="8">
    <location>
        <begin position="527"/>
        <end position="548"/>
    </location>
</feature>
<evidence type="ECO:0000256" key="4">
    <source>
        <dbReference type="ARBA" id="ARBA00022989"/>
    </source>
</evidence>
<dbReference type="HOGENOM" id="CLU_257243_0_0_1"/>
<dbReference type="CDD" id="cd17323">
    <property type="entry name" value="MFS_Tpo1_MDR_like"/>
    <property type="match status" value="1"/>
</dbReference>
<accession>B6QAI2</accession>
<dbReference type="GO" id="GO:0022857">
    <property type="term" value="F:transmembrane transporter activity"/>
    <property type="evidence" value="ECO:0007669"/>
    <property type="project" value="InterPro"/>
</dbReference>
<organism evidence="10 11">
    <name type="scientific">Talaromyces marneffei (strain ATCC 18224 / CBS 334.59 / QM 7333)</name>
    <name type="common">Penicillium marneffei</name>
    <dbReference type="NCBI Taxonomy" id="441960"/>
    <lineage>
        <taxon>Eukaryota</taxon>
        <taxon>Fungi</taxon>
        <taxon>Dikarya</taxon>
        <taxon>Ascomycota</taxon>
        <taxon>Pezizomycotina</taxon>
        <taxon>Eurotiomycetes</taxon>
        <taxon>Eurotiomycetidae</taxon>
        <taxon>Eurotiales</taxon>
        <taxon>Trichocomaceae</taxon>
        <taxon>Talaromyces</taxon>
        <taxon>Talaromyces sect. Talaromyces</taxon>
    </lineage>
</organism>
<feature type="transmembrane region" description="Helical" evidence="8">
    <location>
        <begin position="496"/>
        <end position="515"/>
    </location>
</feature>
<evidence type="ECO:0000256" key="6">
    <source>
        <dbReference type="ARBA" id="ARBA00023242"/>
    </source>
</evidence>
<keyword evidence="3 8" id="KW-0812">Transmembrane</keyword>
<evidence type="ECO:0000313" key="11">
    <source>
        <dbReference type="Proteomes" id="UP000001294"/>
    </source>
</evidence>
<dbReference type="GO" id="GO:0006351">
    <property type="term" value="P:DNA-templated transcription"/>
    <property type="evidence" value="ECO:0007669"/>
    <property type="project" value="InterPro"/>
</dbReference>
<dbReference type="PROSITE" id="PS50850">
    <property type="entry name" value="MFS"/>
    <property type="match status" value="1"/>
</dbReference>
<proteinExistence type="inferred from homology"/>
<evidence type="ECO:0000259" key="9">
    <source>
        <dbReference type="PROSITE" id="PS50850"/>
    </source>
</evidence>
<dbReference type="EMBL" id="DS995900">
    <property type="protein sequence ID" value="EEA26278.1"/>
    <property type="molecule type" value="Genomic_DNA"/>
</dbReference>
<dbReference type="GO" id="GO:0008270">
    <property type="term" value="F:zinc ion binding"/>
    <property type="evidence" value="ECO:0007669"/>
    <property type="project" value="InterPro"/>
</dbReference>
<dbReference type="GO" id="GO:0005886">
    <property type="term" value="C:plasma membrane"/>
    <property type="evidence" value="ECO:0007669"/>
    <property type="project" value="UniProtKB-SubCell"/>
</dbReference>
<reference evidence="11" key="1">
    <citation type="journal article" date="2015" name="Genome Announc.">
        <title>Genome sequence of the AIDS-associated pathogen Penicillium marneffei (ATCC18224) and its near taxonomic relative Talaromyces stipitatus (ATCC10500).</title>
        <authorList>
            <person name="Nierman W.C."/>
            <person name="Fedorova-Abrams N.D."/>
            <person name="Andrianopoulos A."/>
        </authorList>
    </citation>
    <scope>NUCLEOTIDE SEQUENCE [LARGE SCALE GENOMIC DNA]</scope>
    <source>
        <strain evidence="11">ATCC 18224 / CBS 334.59 / QM 7333</strain>
    </source>
</reference>
<keyword evidence="5 8" id="KW-0472">Membrane</keyword>
<dbReference type="Pfam" id="PF04082">
    <property type="entry name" value="Fungal_trans"/>
    <property type="match status" value="1"/>
</dbReference>
<dbReference type="InterPro" id="IPR036259">
    <property type="entry name" value="MFS_trans_sf"/>
</dbReference>
<dbReference type="FunFam" id="1.20.1250.20:FF:000082">
    <property type="entry name" value="MFS multidrug transporter, putative"/>
    <property type="match status" value="1"/>
</dbReference>